<keyword evidence="6" id="KW-0862">Zinc</keyword>
<evidence type="ECO:0000256" key="9">
    <source>
        <dbReference type="SAM" id="SignalP"/>
    </source>
</evidence>
<reference evidence="13" key="1">
    <citation type="journal article" date="2018" name="Front. Microbiol.">
        <title>Genome-Based Analysis Reveals the Taxonomy and Diversity of the Family Idiomarinaceae.</title>
        <authorList>
            <person name="Liu Y."/>
            <person name="Lai Q."/>
            <person name="Shao Z."/>
        </authorList>
    </citation>
    <scope>NUCLEOTIDE SEQUENCE [LARGE SCALE GENOMIC DNA]</scope>
    <source>
        <strain evidence="13">GBPy7</strain>
    </source>
</reference>
<dbReference type="InterPro" id="IPR024079">
    <property type="entry name" value="MetalloPept_cat_dom_sf"/>
</dbReference>
<comment type="caution">
    <text evidence="12">The sequence shown here is derived from an EMBL/GenBank/DDBJ whole genome shotgun (WGS) entry which is preliminary data.</text>
</comment>
<dbReference type="PANTHER" id="PTHR11733">
    <property type="entry name" value="ZINC METALLOPROTEASE FAMILY M13 NEPRILYSIN-RELATED"/>
    <property type="match status" value="1"/>
</dbReference>
<dbReference type="PROSITE" id="PS51257">
    <property type="entry name" value="PROKAR_LIPOPROTEIN"/>
    <property type="match status" value="1"/>
</dbReference>
<feature type="domain" description="Peptidase M13 C-terminal" evidence="10">
    <location>
        <begin position="492"/>
        <end position="693"/>
    </location>
</feature>
<keyword evidence="5" id="KW-0378">Hydrolase</keyword>
<dbReference type="CDD" id="cd08662">
    <property type="entry name" value="M13"/>
    <property type="match status" value="1"/>
</dbReference>
<evidence type="ECO:0000256" key="2">
    <source>
        <dbReference type="ARBA" id="ARBA00007357"/>
    </source>
</evidence>
<dbReference type="Pfam" id="PF01431">
    <property type="entry name" value="Peptidase_M13"/>
    <property type="match status" value="1"/>
</dbReference>
<accession>A0A432W2Z3</accession>
<feature type="chain" id="PRO_5019411536" evidence="9">
    <location>
        <begin position="20"/>
        <end position="696"/>
    </location>
</feature>
<dbReference type="AlphaFoldDB" id="A0A432W2Z3"/>
<dbReference type="PRINTS" id="PR00786">
    <property type="entry name" value="NEPRILYSIN"/>
</dbReference>
<evidence type="ECO:0000256" key="1">
    <source>
        <dbReference type="ARBA" id="ARBA00001947"/>
    </source>
</evidence>
<evidence type="ECO:0000313" key="13">
    <source>
        <dbReference type="Proteomes" id="UP000288395"/>
    </source>
</evidence>
<dbReference type="PROSITE" id="PS51885">
    <property type="entry name" value="NEPRILYSIN"/>
    <property type="match status" value="1"/>
</dbReference>
<feature type="region of interest" description="Disordered" evidence="8">
    <location>
        <begin position="26"/>
        <end position="46"/>
    </location>
</feature>
<dbReference type="OrthoDB" id="9775677at2"/>
<sequence length="696" mass="78182">MKKVTLVAASIALALGLVACSPAEQPQNNAQQNQQENQQQSQQAEQQLTSGLMLEDFDMDVRPQDDLFMFVNGTWYNNTEIPSDRSTYGAFNMLAEENEIRLRSIIEDAAATSAEPGSNEQKIGDFFASFMNEDRIEELGITPVQPMLDRIAGIKSHAELTTTMADMRRSGLGGPFGFYVSTDAKNPEIYALHLSQAGLGLPDRDYYFRDSEDFENIRQKYVQYMSDMLTAAGHTDAEAAAQRIYDLEYTLAGHHWTRAEIRDAEARYNKMTIDEVRELMGSVDYDAMAEVAGIDHAEYVIVNTPSYIEALGELYTETDLQTWKDYLQVRLMGSFASRLHKEVADIQFDFYATTLNGTPEQQERWKRGVQATNGALGEVLGQEYVARHFPPAAKERMGELIDNLLEAMEESIEGLEWMTAETKEKALDKLNNFTPKIGYPDEWKDYSALQVSADDLIGNTIRVSQFSYDENIADLGQPVDRTRWGMTPQTVNAYYSPTANEIVFPAGILQPPFFDMNAEDAVNYGGIGAVIGHEIGHGFDDQGSRYDGGGNLANWWTEQDREQFEAKANILVEQYSQFEPLPGMNVDGRVSLGENIGDHVGLLSAYRAYQKSLDGESSPVMDGFTGEQRFFISWAQIWKIKFRDDAMRAQLARGPHSPGKYRALGAPRNIPGFYEAFDVQEGDGMYLAPEERVILW</sequence>
<dbReference type="Gene3D" id="3.40.390.10">
    <property type="entry name" value="Collagenase (Catalytic Domain)"/>
    <property type="match status" value="1"/>
</dbReference>
<evidence type="ECO:0000256" key="6">
    <source>
        <dbReference type="ARBA" id="ARBA00022833"/>
    </source>
</evidence>
<dbReference type="GO" id="GO:0016485">
    <property type="term" value="P:protein processing"/>
    <property type="evidence" value="ECO:0007669"/>
    <property type="project" value="TreeGrafter"/>
</dbReference>
<proteinExistence type="inferred from homology"/>
<evidence type="ECO:0000256" key="5">
    <source>
        <dbReference type="ARBA" id="ARBA00022801"/>
    </source>
</evidence>
<dbReference type="InterPro" id="IPR018497">
    <property type="entry name" value="Peptidase_M13_C"/>
</dbReference>
<evidence type="ECO:0000256" key="3">
    <source>
        <dbReference type="ARBA" id="ARBA00022670"/>
    </source>
</evidence>
<evidence type="ECO:0000256" key="4">
    <source>
        <dbReference type="ARBA" id="ARBA00022723"/>
    </source>
</evidence>
<protein>
    <submittedName>
        <fullName evidence="12">Peptidase M13</fullName>
    </submittedName>
</protein>
<dbReference type="Proteomes" id="UP000288395">
    <property type="component" value="Unassembled WGS sequence"/>
</dbReference>
<comment type="cofactor">
    <cofactor evidence="1">
        <name>Zn(2+)</name>
        <dbReference type="ChEBI" id="CHEBI:29105"/>
    </cofactor>
</comment>
<dbReference type="InterPro" id="IPR008753">
    <property type="entry name" value="Peptidase_M13_N"/>
</dbReference>
<evidence type="ECO:0000256" key="7">
    <source>
        <dbReference type="ARBA" id="ARBA00023049"/>
    </source>
</evidence>
<dbReference type="PANTHER" id="PTHR11733:SF167">
    <property type="entry name" value="FI17812P1-RELATED"/>
    <property type="match status" value="1"/>
</dbReference>
<name>A0A432W2Z3_9GAMM</name>
<evidence type="ECO:0000313" key="12">
    <source>
        <dbReference type="EMBL" id="RUO23564.1"/>
    </source>
</evidence>
<gene>
    <name evidence="12" type="ORF">CWE08_02655</name>
</gene>
<keyword evidence="9" id="KW-0732">Signal</keyword>
<keyword evidence="4" id="KW-0479">Metal-binding</keyword>
<feature type="signal peptide" evidence="9">
    <location>
        <begin position="1"/>
        <end position="19"/>
    </location>
</feature>
<dbReference type="Gene3D" id="1.10.1380.10">
    <property type="entry name" value="Neutral endopeptidase , domain2"/>
    <property type="match status" value="1"/>
</dbReference>
<dbReference type="SUPFAM" id="SSF55486">
    <property type="entry name" value="Metalloproteases ('zincins'), catalytic domain"/>
    <property type="match status" value="1"/>
</dbReference>
<keyword evidence="13" id="KW-1185">Reference proteome</keyword>
<dbReference type="RefSeq" id="WP_126765313.1">
    <property type="nucleotide sequence ID" value="NZ_PIPJ01000001.1"/>
</dbReference>
<evidence type="ECO:0000259" key="10">
    <source>
        <dbReference type="Pfam" id="PF01431"/>
    </source>
</evidence>
<dbReference type="GO" id="GO:0004222">
    <property type="term" value="F:metalloendopeptidase activity"/>
    <property type="evidence" value="ECO:0007669"/>
    <property type="project" value="InterPro"/>
</dbReference>
<dbReference type="GO" id="GO:0005886">
    <property type="term" value="C:plasma membrane"/>
    <property type="evidence" value="ECO:0007669"/>
    <property type="project" value="TreeGrafter"/>
</dbReference>
<organism evidence="12 13">
    <name type="scientific">Aliidiomarina iranensis</name>
    <dbReference type="NCBI Taxonomy" id="1434071"/>
    <lineage>
        <taxon>Bacteria</taxon>
        <taxon>Pseudomonadati</taxon>
        <taxon>Pseudomonadota</taxon>
        <taxon>Gammaproteobacteria</taxon>
        <taxon>Alteromonadales</taxon>
        <taxon>Idiomarinaceae</taxon>
        <taxon>Aliidiomarina</taxon>
    </lineage>
</organism>
<feature type="domain" description="Peptidase M13 N-terminal" evidence="11">
    <location>
        <begin position="63"/>
        <end position="440"/>
    </location>
</feature>
<evidence type="ECO:0000256" key="8">
    <source>
        <dbReference type="SAM" id="MobiDB-lite"/>
    </source>
</evidence>
<keyword evidence="3" id="KW-0645">Protease</keyword>
<dbReference type="Pfam" id="PF05649">
    <property type="entry name" value="Peptidase_M13_N"/>
    <property type="match status" value="1"/>
</dbReference>
<comment type="similarity">
    <text evidence="2">Belongs to the peptidase M13 family.</text>
</comment>
<keyword evidence="7" id="KW-0482">Metalloprotease</keyword>
<dbReference type="EMBL" id="PIPJ01000001">
    <property type="protein sequence ID" value="RUO23564.1"/>
    <property type="molecule type" value="Genomic_DNA"/>
</dbReference>
<evidence type="ECO:0000259" key="11">
    <source>
        <dbReference type="Pfam" id="PF05649"/>
    </source>
</evidence>
<dbReference type="InterPro" id="IPR000718">
    <property type="entry name" value="Peptidase_M13"/>
</dbReference>
<dbReference type="InterPro" id="IPR042089">
    <property type="entry name" value="Peptidase_M13_dom_2"/>
</dbReference>
<dbReference type="GO" id="GO:0046872">
    <property type="term" value="F:metal ion binding"/>
    <property type="evidence" value="ECO:0007669"/>
    <property type="project" value="UniProtKB-KW"/>
</dbReference>